<keyword evidence="3" id="KW-0433">Leucine-rich repeat</keyword>
<dbReference type="PANTHER" id="PTHR24365">
    <property type="entry name" value="TOLL-LIKE RECEPTOR"/>
    <property type="match status" value="1"/>
</dbReference>
<dbReference type="Gene3D" id="3.40.50.10140">
    <property type="entry name" value="Toll/interleukin-1 receptor homology (TIR) domain"/>
    <property type="match status" value="1"/>
</dbReference>
<keyword evidence="10" id="KW-0325">Glycoprotein</keyword>
<dbReference type="GO" id="GO:0038023">
    <property type="term" value="F:signaling receptor activity"/>
    <property type="evidence" value="ECO:0007669"/>
    <property type="project" value="TreeGrafter"/>
</dbReference>
<dbReference type="SUPFAM" id="SSF52058">
    <property type="entry name" value="L domain-like"/>
    <property type="match status" value="3"/>
</dbReference>
<dbReference type="GO" id="GO:0007165">
    <property type="term" value="P:signal transduction"/>
    <property type="evidence" value="ECO:0007669"/>
    <property type="project" value="InterPro"/>
</dbReference>
<dbReference type="InterPro" id="IPR003591">
    <property type="entry name" value="Leu-rich_rpt_typical-subtyp"/>
</dbReference>
<dbReference type="SMART" id="SM00255">
    <property type="entry name" value="TIR"/>
    <property type="match status" value="1"/>
</dbReference>
<dbReference type="SMART" id="SM00369">
    <property type="entry name" value="LRR_TYP"/>
    <property type="match status" value="5"/>
</dbReference>
<keyword evidence="8 11" id="KW-0472">Membrane</keyword>
<keyword evidence="7 11" id="KW-1133">Transmembrane helix</keyword>
<keyword evidence="9" id="KW-0675">Receptor</keyword>
<dbReference type="PROSITE" id="PS50104">
    <property type="entry name" value="TIR"/>
    <property type="match status" value="1"/>
</dbReference>
<dbReference type="InterPro" id="IPR000483">
    <property type="entry name" value="Cys-rich_flank_reg_C"/>
</dbReference>
<evidence type="ECO:0000256" key="6">
    <source>
        <dbReference type="ARBA" id="ARBA00022737"/>
    </source>
</evidence>
<dbReference type="InterPro" id="IPR000157">
    <property type="entry name" value="TIR_dom"/>
</dbReference>
<gene>
    <name evidence="13" type="ORF">SNE40_007815</name>
</gene>
<evidence type="ECO:0000313" key="14">
    <source>
        <dbReference type="Proteomes" id="UP001347796"/>
    </source>
</evidence>
<dbReference type="SUPFAM" id="SSF52200">
    <property type="entry name" value="Toll/Interleukin receptor TIR domain"/>
    <property type="match status" value="1"/>
</dbReference>
<evidence type="ECO:0000256" key="7">
    <source>
        <dbReference type="ARBA" id="ARBA00022989"/>
    </source>
</evidence>
<comment type="subcellular location">
    <subcellularLocation>
        <location evidence="1">Membrane</location>
        <topology evidence="1">Single-pass type I membrane protein</topology>
    </subcellularLocation>
</comment>
<dbReference type="PROSITE" id="PS51450">
    <property type="entry name" value="LRR"/>
    <property type="match status" value="1"/>
</dbReference>
<evidence type="ECO:0000256" key="8">
    <source>
        <dbReference type="ARBA" id="ARBA00023136"/>
    </source>
</evidence>
<proteinExistence type="inferred from homology"/>
<dbReference type="InterPro" id="IPR001611">
    <property type="entry name" value="Leu-rich_rpt"/>
</dbReference>
<evidence type="ECO:0000256" key="4">
    <source>
        <dbReference type="ARBA" id="ARBA00022692"/>
    </source>
</evidence>
<organism evidence="13 14">
    <name type="scientific">Patella caerulea</name>
    <name type="common">Rayed Mediterranean limpet</name>
    <dbReference type="NCBI Taxonomy" id="87958"/>
    <lineage>
        <taxon>Eukaryota</taxon>
        <taxon>Metazoa</taxon>
        <taxon>Spiralia</taxon>
        <taxon>Lophotrochozoa</taxon>
        <taxon>Mollusca</taxon>
        <taxon>Gastropoda</taxon>
        <taxon>Patellogastropoda</taxon>
        <taxon>Patelloidea</taxon>
        <taxon>Patellidae</taxon>
        <taxon>Patella</taxon>
    </lineage>
</organism>
<comment type="caution">
    <text evidence="13">The sequence shown here is derived from an EMBL/GenBank/DDBJ whole genome shotgun (WGS) entry which is preliminary data.</text>
</comment>
<evidence type="ECO:0000313" key="13">
    <source>
        <dbReference type="EMBL" id="KAK6185621.1"/>
    </source>
</evidence>
<keyword evidence="6" id="KW-0677">Repeat</keyword>
<reference evidence="13 14" key="1">
    <citation type="submission" date="2024-01" db="EMBL/GenBank/DDBJ databases">
        <title>The genome of the rayed Mediterranean limpet Patella caerulea (Linnaeus, 1758).</title>
        <authorList>
            <person name="Anh-Thu Weber A."/>
            <person name="Halstead-Nussloch G."/>
        </authorList>
    </citation>
    <scope>NUCLEOTIDE SEQUENCE [LARGE SCALE GENOMIC DNA]</scope>
    <source>
        <strain evidence="13">AATW-2023a</strain>
        <tissue evidence="13">Whole specimen</tissue>
    </source>
</reference>
<dbReference type="InterPro" id="IPR032675">
    <property type="entry name" value="LRR_dom_sf"/>
</dbReference>
<evidence type="ECO:0000256" key="1">
    <source>
        <dbReference type="ARBA" id="ARBA00004479"/>
    </source>
</evidence>
<evidence type="ECO:0000259" key="12">
    <source>
        <dbReference type="PROSITE" id="PS50104"/>
    </source>
</evidence>
<evidence type="ECO:0000256" key="3">
    <source>
        <dbReference type="ARBA" id="ARBA00022614"/>
    </source>
</evidence>
<dbReference type="EMBL" id="JAZGQO010000006">
    <property type="protein sequence ID" value="KAK6185621.1"/>
    <property type="molecule type" value="Genomic_DNA"/>
</dbReference>
<evidence type="ECO:0000256" key="5">
    <source>
        <dbReference type="ARBA" id="ARBA00022729"/>
    </source>
</evidence>
<accession>A0AAN8Q2V4</accession>
<dbReference type="InterPro" id="IPR035897">
    <property type="entry name" value="Toll_tir_struct_dom_sf"/>
</dbReference>
<name>A0AAN8Q2V4_PATCE</name>
<keyword evidence="4 11" id="KW-0812">Transmembrane</keyword>
<sequence>MSRKWNNPATDINLWWMCLVISVVFTTTFAFCPPDCECGKGSDLPVLIQPFFYPKRHILCNFTDVNFDLTKNLNLVIQTINDSALLDIQVLCHGDSSINWTDTTFLKHAFALRMLNCVIANNDPIRFPLETPLRLLLFKQMRSEDIDQIIFRGLTSLNLFSIVNSDVNKVPALPFAPRLYSVVLTDNEIDNLECDWLGKRHCLSCVIDLSGNEIQSLPRCPTSNSTTSNGLTLMLSRNNITDIGNIGDRHIGNLDLSRNEITELSSFTYQHLIVLNISYNKLQIIKQIYFDGMYLTTLDLSFNQIQTIETSSFSNLHNLKLLLLNGNRLLQFEEVLTPFAVAYAEINLKENRLRYPPLDQSGFQGSPKLKISASNNPFFCDCNMKEFQNISKTPGGVMFVDKDKMRCGQPERLNGQLLLDVDLSDSCPVIESCPPHCECDYQTSSAITTIDCSQQNLSTLQKNMPNGQLSLNLSGNSIEVLEEREYFRRLVLLDLRSNQIHRITRTGLTLLSDVKSLLLQENYISQLPRTIVDVPFKYDTTIYLSDNPLRCTCDLLWFPEWLKKSNSSVSDKANLTCILHSPVQYVIDVTGEQLNCDVRSLPAYLSYVISFSVIILVVIIVVVIVAKYRLTVKVLLYTRLNIQVFGPGPLPGSVENVQKDYDVCISYSEDALKWTKETLLHRLEKIESPPYRVLVPDRDFLAGESILDNVAMAVEKSSSALFVFTQAFANSEMGLFHFHQAYAHMLKEKNIRIIIIMKDKLNTEELSDDLRAYFKTHTYIDINDRLFWDKLLYVLPKPQPIDIKNQTEPVDLTDKANFV</sequence>
<keyword evidence="14" id="KW-1185">Reference proteome</keyword>
<dbReference type="PANTHER" id="PTHR24365:SF541">
    <property type="entry name" value="PROTEIN TOLL-RELATED"/>
    <property type="match status" value="1"/>
</dbReference>
<evidence type="ECO:0000256" key="9">
    <source>
        <dbReference type="ARBA" id="ARBA00023170"/>
    </source>
</evidence>
<keyword evidence="5" id="KW-0732">Signal</keyword>
<dbReference type="GO" id="GO:0005886">
    <property type="term" value="C:plasma membrane"/>
    <property type="evidence" value="ECO:0007669"/>
    <property type="project" value="TreeGrafter"/>
</dbReference>
<dbReference type="Pfam" id="PF13676">
    <property type="entry name" value="TIR_2"/>
    <property type="match status" value="1"/>
</dbReference>
<dbReference type="SMART" id="SM00082">
    <property type="entry name" value="LRRCT"/>
    <property type="match status" value="2"/>
</dbReference>
<feature type="domain" description="TIR" evidence="12">
    <location>
        <begin position="659"/>
        <end position="795"/>
    </location>
</feature>
<evidence type="ECO:0000256" key="11">
    <source>
        <dbReference type="SAM" id="Phobius"/>
    </source>
</evidence>
<protein>
    <recommendedName>
        <fullName evidence="12">TIR domain-containing protein</fullName>
    </recommendedName>
</protein>
<dbReference type="AlphaFoldDB" id="A0AAN8Q2V4"/>
<feature type="transmembrane region" description="Helical" evidence="11">
    <location>
        <begin position="12"/>
        <end position="31"/>
    </location>
</feature>
<comment type="similarity">
    <text evidence="2">Belongs to the Toll-like receptor family.</text>
</comment>
<dbReference type="Proteomes" id="UP001347796">
    <property type="component" value="Unassembled WGS sequence"/>
</dbReference>
<evidence type="ECO:0000256" key="2">
    <source>
        <dbReference type="ARBA" id="ARBA00009634"/>
    </source>
</evidence>
<dbReference type="Gene3D" id="3.80.10.10">
    <property type="entry name" value="Ribonuclease Inhibitor"/>
    <property type="match status" value="3"/>
</dbReference>
<feature type="transmembrane region" description="Helical" evidence="11">
    <location>
        <begin position="604"/>
        <end position="626"/>
    </location>
</feature>
<evidence type="ECO:0000256" key="10">
    <source>
        <dbReference type="ARBA" id="ARBA00023180"/>
    </source>
</evidence>